<feature type="compositionally biased region" description="Basic and acidic residues" evidence="1">
    <location>
        <begin position="212"/>
        <end position="233"/>
    </location>
</feature>
<keyword evidence="3" id="KW-1185">Reference proteome</keyword>
<evidence type="ECO:0000256" key="1">
    <source>
        <dbReference type="SAM" id="MobiDB-lite"/>
    </source>
</evidence>
<protein>
    <submittedName>
        <fullName evidence="2">Uncharacterized protein</fullName>
    </submittedName>
</protein>
<evidence type="ECO:0000313" key="3">
    <source>
        <dbReference type="Proteomes" id="UP000054770"/>
    </source>
</evidence>
<organism evidence="2 3">
    <name type="scientific">Caballeronia choica</name>
    <dbReference type="NCBI Taxonomy" id="326476"/>
    <lineage>
        <taxon>Bacteria</taxon>
        <taxon>Pseudomonadati</taxon>
        <taxon>Pseudomonadota</taxon>
        <taxon>Betaproteobacteria</taxon>
        <taxon>Burkholderiales</taxon>
        <taxon>Burkholderiaceae</taxon>
        <taxon>Caballeronia</taxon>
    </lineage>
</organism>
<proteinExistence type="predicted"/>
<reference evidence="2" key="1">
    <citation type="submission" date="2016-01" db="EMBL/GenBank/DDBJ databases">
        <authorList>
            <person name="Peeters C."/>
        </authorList>
    </citation>
    <scope>NUCLEOTIDE SEQUENCE [LARGE SCALE GENOMIC DNA]</scope>
    <source>
        <strain evidence="2">LMG 22940</strain>
    </source>
</reference>
<evidence type="ECO:0000313" key="2">
    <source>
        <dbReference type="EMBL" id="SAL85488.1"/>
    </source>
</evidence>
<name>A0A158KWE4_9BURK</name>
<feature type="compositionally biased region" description="Basic and acidic residues" evidence="1">
    <location>
        <begin position="46"/>
        <end position="55"/>
    </location>
</feature>
<feature type="region of interest" description="Disordered" evidence="1">
    <location>
        <begin position="1"/>
        <end position="65"/>
    </location>
</feature>
<gene>
    <name evidence="2" type="ORF">AWB68_07698</name>
</gene>
<dbReference type="Proteomes" id="UP000054770">
    <property type="component" value="Unassembled WGS sequence"/>
</dbReference>
<dbReference type="AlphaFoldDB" id="A0A158KWE4"/>
<accession>A0A158KWE4</accession>
<comment type="caution">
    <text evidence="2">The sequence shown here is derived from an EMBL/GenBank/DDBJ whole genome shotgun (WGS) entry which is preliminary data.</text>
</comment>
<feature type="compositionally biased region" description="Gly residues" evidence="1">
    <location>
        <begin position="1"/>
        <end position="10"/>
    </location>
</feature>
<sequence length="233" mass="25888">MLRGSQGGCNVGNRRRLSGRSSLRVGRASHLRISGRRHQRRLRRAQSREGQDRIHSGTPRRNGGIHGIRACQIYRRTRRVHCDFGSGRVASPDRSLRRTLGPHAGARDHRATGPRRARRPLSAGTRSCIDVQGRRRGFRAAGERAVTGPPSGRSRRAHGVVATQGDGHRPAERPAGTRIRSARAQARHAAFGRRLQCAESRPLRCRFATRRRGPERGQEGGDPGRGRRAECDR</sequence>
<feature type="compositionally biased region" description="Basic residues" evidence="1">
    <location>
        <begin position="27"/>
        <end position="45"/>
    </location>
</feature>
<dbReference type="EMBL" id="FCON02000190">
    <property type="protein sequence ID" value="SAL85488.1"/>
    <property type="molecule type" value="Genomic_DNA"/>
</dbReference>
<feature type="region of interest" description="Disordered" evidence="1">
    <location>
        <begin position="86"/>
        <end position="179"/>
    </location>
</feature>
<feature type="region of interest" description="Disordered" evidence="1">
    <location>
        <begin position="206"/>
        <end position="233"/>
    </location>
</feature>